<feature type="signal peptide" evidence="2">
    <location>
        <begin position="1"/>
        <end position="21"/>
    </location>
</feature>
<evidence type="ECO:0000313" key="4">
    <source>
        <dbReference type="Proteomes" id="UP000053477"/>
    </source>
</evidence>
<evidence type="ECO:0000256" key="2">
    <source>
        <dbReference type="SAM" id="SignalP"/>
    </source>
</evidence>
<dbReference type="InParanoid" id="A0A0H2RPW8"/>
<evidence type="ECO:0000313" key="3">
    <source>
        <dbReference type="EMBL" id="KLO13667.1"/>
    </source>
</evidence>
<dbReference type="Proteomes" id="UP000053477">
    <property type="component" value="Unassembled WGS sequence"/>
</dbReference>
<feature type="transmembrane region" description="Helical" evidence="1">
    <location>
        <begin position="75"/>
        <end position="93"/>
    </location>
</feature>
<dbReference type="EMBL" id="KQ085956">
    <property type="protein sequence ID" value="KLO13667.1"/>
    <property type="molecule type" value="Genomic_DNA"/>
</dbReference>
<accession>A0A0H2RPW8</accession>
<keyword evidence="1" id="KW-0812">Transmembrane</keyword>
<evidence type="ECO:0000256" key="1">
    <source>
        <dbReference type="SAM" id="Phobius"/>
    </source>
</evidence>
<name>A0A0H2RPW8_9AGAM</name>
<proteinExistence type="predicted"/>
<reference evidence="3 4" key="1">
    <citation type="submission" date="2015-04" db="EMBL/GenBank/DDBJ databases">
        <title>Complete genome sequence of Schizopora paradoxa KUC8140, a cosmopolitan wood degrader in East Asia.</title>
        <authorList>
            <consortium name="DOE Joint Genome Institute"/>
            <person name="Min B."/>
            <person name="Park H."/>
            <person name="Jang Y."/>
            <person name="Kim J.-J."/>
            <person name="Kim K.H."/>
            <person name="Pangilinan J."/>
            <person name="Lipzen A."/>
            <person name="Riley R."/>
            <person name="Grigoriev I.V."/>
            <person name="Spatafora J.W."/>
            <person name="Choi I.-G."/>
        </authorList>
    </citation>
    <scope>NUCLEOTIDE SEQUENCE [LARGE SCALE GENOMIC DNA]</scope>
    <source>
        <strain evidence="3 4">KUC8140</strain>
    </source>
</reference>
<organism evidence="3 4">
    <name type="scientific">Schizopora paradoxa</name>
    <dbReference type="NCBI Taxonomy" id="27342"/>
    <lineage>
        <taxon>Eukaryota</taxon>
        <taxon>Fungi</taxon>
        <taxon>Dikarya</taxon>
        <taxon>Basidiomycota</taxon>
        <taxon>Agaricomycotina</taxon>
        <taxon>Agaricomycetes</taxon>
        <taxon>Hymenochaetales</taxon>
        <taxon>Schizoporaceae</taxon>
        <taxon>Schizopora</taxon>
    </lineage>
</organism>
<keyword evidence="1" id="KW-0472">Membrane</keyword>
<dbReference type="AlphaFoldDB" id="A0A0H2RPW8"/>
<protein>
    <submittedName>
        <fullName evidence="3">Uncharacterized protein</fullName>
    </submittedName>
</protein>
<keyword evidence="4" id="KW-1185">Reference proteome</keyword>
<keyword evidence="1" id="KW-1133">Transmembrane helix</keyword>
<gene>
    <name evidence="3" type="ORF">SCHPADRAFT_940214</name>
</gene>
<feature type="chain" id="PRO_5005201906" evidence="2">
    <location>
        <begin position="22"/>
        <end position="106"/>
    </location>
</feature>
<keyword evidence="2" id="KW-0732">Signal</keyword>
<sequence>MSAQAMLLISTLFYSASFANAVPIDWKTANVIAQAKNLGCLRFCGPAHKSVDSIALVDTSEMTASDSSSVGANEGVIVVILVAAIAALSYHLYRTYSARRSNPSTY</sequence>